<evidence type="ECO:0000256" key="1">
    <source>
        <dbReference type="SAM" id="MobiDB-lite"/>
    </source>
</evidence>
<dbReference type="AlphaFoldDB" id="A0AAV7T9Q9"/>
<keyword evidence="3" id="KW-1185">Reference proteome</keyword>
<protein>
    <submittedName>
        <fullName evidence="2">Uncharacterized protein</fullName>
    </submittedName>
</protein>
<feature type="region of interest" description="Disordered" evidence="1">
    <location>
        <begin position="1"/>
        <end position="115"/>
    </location>
</feature>
<name>A0AAV7T9Q9_PLEWA</name>
<evidence type="ECO:0000313" key="2">
    <source>
        <dbReference type="EMBL" id="KAJ1173347.1"/>
    </source>
</evidence>
<reference evidence="2" key="1">
    <citation type="journal article" date="2022" name="bioRxiv">
        <title>Sequencing and chromosome-scale assembly of the giantPleurodeles waltlgenome.</title>
        <authorList>
            <person name="Brown T."/>
            <person name="Elewa A."/>
            <person name="Iarovenko S."/>
            <person name="Subramanian E."/>
            <person name="Araus A.J."/>
            <person name="Petzold A."/>
            <person name="Susuki M."/>
            <person name="Suzuki K.-i.T."/>
            <person name="Hayashi T."/>
            <person name="Toyoda A."/>
            <person name="Oliveira C."/>
            <person name="Osipova E."/>
            <person name="Leigh N.D."/>
            <person name="Simon A."/>
            <person name="Yun M.H."/>
        </authorList>
    </citation>
    <scope>NUCLEOTIDE SEQUENCE</scope>
    <source>
        <strain evidence="2">20211129_DDA</strain>
        <tissue evidence="2">Liver</tissue>
    </source>
</reference>
<dbReference type="Proteomes" id="UP001066276">
    <property type="component" value="Chromosome 4_1"/>
</dbReference>
<feature type="compositionally biased region" description="Polar residues" evidence="1">
    <location>
        <begin position="84"/>
        <end position="94"/>
    </location>
</feature>
<organism evidence="2 3">
    <name type="scientific">Pleurodeles waltl</name>
    <name type="common">Iberian ribbed newt</name>
    <dbReference type="NCBI Taxonomy" id="8319"/>
    <lineage>
        <taxon>Eukaryota</taxon>
        <taxon>Metazoa</taxon>
        <taxon>Chordata</taxon>
        <taxon>Craniata</taxon>
        <taxon>Vertebrata</taxon>
        <taxon>Euteleostomi</taxon>
        <taxon>Amphibia</taxon>
        <taxon>Batrachia</taxon>
        <taxon>Caudata</taxon>
        <taxon>Salamandroidea</taxon>
        <taxon>Salamandridae</taxon>
        <taxon>Pleurodelinae</taxon>
        <taxon>Pleurodeles</taxon>
    </lineage>
</organism>
<evidence type="ECO:0000313" key="3">
    <source>
        <dbReference type="Proteomes" id="UP001066276"/>
    </source>
</evidence>
<gene>
    <name evidence="2" type="ORF">NDU88_005183</name>
</gene>
<dbReference type="EMBL" id="JANPWB010000007">
    <property type="protein sequence ID" value="KAJ1173347.1"/>
    <property type="molecule type" value="Genomic_DNA"/>
</dbReference>
<feature type="compositionally biased region" description="Pro residues" evidence="1">
    <location>
        <begin position="106"/>
        <end position="115"/>
    </location>
</feature>
<sequence>MPRSSRQCGAASSARAAHYAGPQRLPAKPLGPSQPHQEAMERLAVMPRHRRTDAGKPVSSPPMGLGRRRDCLLYSSPEGRLTPPGSTIPLQQLRQPAKRVCTGSHPSPPGLPQTH</sequence>
<accession>A0AAV7T9Q9</accession>
<proteinExistence type="predicted"/>
<comment type="caution">
    <text evidence="2">The sequence shown here is derived from an EMBL/GenBank/DDBJ whole genome shotgun (WGS) entry which is preliminary data.</text>
</comment>
<feature type="compositionally biased region" description="Low complexity" evidence="1">
    <location>
        <begin position="1"/>
        <end position="20"/>
    </location>
</feature>